<dbReference type="Proteomes" id="UP000186817">
    <property type="component" value="Unassembled WGS sequence"/>
</dbReference>
<keyword evidence="3" id="KW-1185">Reference proteome</keyword>
<feature type="region of interest" description="Disordered" evidence="1">
    <location>
        <begin position="510"/>
        <end position="559"/>
    </location>
</feature>
<dbReference type="AlphaFoldDB" id="A0A1Q9DC76"/>
<accession>A0A1Q9DC76</accession>
<comment type="caution">
    <text evidence="2">The sequence shown here is derived from an EMBL/GenBank/DDBJ whole genome shotgun (WGS) entry which is preliminary data.</text>
</comment>
<reference evidence="2 3" key="1">
    <citation type="submission" date="2016-02" db="EMBL/GenBank/DDBJ databases">
        <title>Genome analysis of coral dinoflagellate symbionts highlights evolutionary adaptations to a symbiotic lifestyle.</title>
        <authorList>
            <person name="Aranda M."/>
            <person name="Li Y."/>
            <person name="Liew Y.J."/>
            <person name="Baumgarten S."/>
            <person name="Simakov O."/>
            <person name="Wilson M."/>
            <person name="Piel J."/>
            <person name="Ashoor H."/>
            <person name="Bougouffa S."/>
            <person name="Bajic V.B."/>
            <person name="Ryu T."/>
            <person name="Ravasi T."/>
            <person name="Bayer T."/>
            <person name="Micklem G."/>
            <person name="Kim H."/>
            <person name="Bhak J."/>
            <person name="Lajeunesse T.C."/>
            <person name="Voolstra C.R."/>
        </authorList>
    </citation>
    <scope>NUCLEOTIDE SEQUENCE [LARGE SCALE GENOMIC DNA]</scope>
    <source>
        <strain evidence="2 3">CCMP2467</strain>
    </source>
</reference>
<evidence type="ECO:0000256" key="1">
    <source>
        <dbReference type="SAM" id="MobiDB-lite"/>
    </source>
</evidence>
<feature type="compositionally biased region" description="Low complexity" evidence="1">
    <location>
        <begin position="818"/>
        <end position="833"/>
    </location>
</feature>
<feature type="region of interest" description="Disordered" evidence="1">
    <location>
        <begin position="428"/>
        <end position="498"/>
    </location>
</feature>
<gene>
    <name evidence="2" type="ORF">AK812_SmicGene25414</name>
</gene>
<proteinExistence type="predicted"/>
<dbReference type="OrthoDB" id="445360at2759"/>
<sequence length="866" mass="93062">MGTRVSAPSTGCSSCASSTSCCVLQDQVGSVISRTPISTVGKSEYLQSSDEGSTSWDAIVTPIDELASETPETAHPVAVNAFDRLTRVHGQIYKQLEKQELLIAHLLRDGEGLNTVHSLRIFPQEGRDSLKRPSADWAFEEANALILMSQSRCLDTPLVRLPREPNSTPCKTGHTQTSRGQSFNLAPWEQNFALVSKVSRLFRERLRPFVCLRRKRRCGKRYAAEQLKDREASGFSGTSITEALNYRPSPFADNERSQVMTEVSIPDGAGARDALFSARFNKENKETEMLFRQVYKILKDRNYPVMMVEEGAGGDFGTKTATFLGRLRKHKGVLLAVCSSHYGEITGSTYSSYEEVKFAHGHKLDILPLRMCEDPWPPEPPSGPDHAYDKEGAAEGLLAMAIPPSKIFVDCRGKDAQWIAVKIAETLRPKPGEGDGSGPSPSTVASVPEAKGATSGASPSTAKAASPKDAEGAGFLPSPHTAASSGPEAKGAHTVGSSSTLAGPIASALRKDKAGGSKDPAASAADAAATAEPKAGGLDDEEAKAAAPSSSRSPADAQEAKVGEVSFEFLPSMAVSMRPLPNKEWFNLGRKGGGERNGQRYSEQDGAARVHVGRGTEYQGCYVKALELDEKYANAWYNLGVEGGGTVKGQAYDEKAQNVPEPKSSQSFAVLAILFKLPKSIRFGRFGLGSPFQLRMWPVFEVNHRCPGPLQGCHVKALELDEKYANAWRNLGVEGGGTVKGQAYDGKDCFVRALELNENDALTADIPAEPNVSKNEMLLTGRFIFKAMAYRGVPVPTCAPLRSAVAPCTPKRARGRRSASPLSPSPSWSNDSPGGTLLATGGSWSPPSNAPRRSKRRSISDPYGIR</sequence>
<feature type="compositionally biased region" description="Low complexity" evidence="1">
    <location>
        <begin position="545"/>
        <end position="557"/>
    </location>
</feature>
<dbReference type="EMBL" id="LSRX01000608">
    <property type="protein sequence ID" value="OLP92749.1"/>
    <property type="molecule type" value="Genomic_DNA"/>
</dbReference>
<evidence type="ECO:0000313" key="2">
    <source>
        <dbReference type="EMBL" id="OLP92749.1"/>
    </source>
</evidence>
<feature type="compositionally biased region" description="Low complexity" evidence="1">
    <location>
        <begin position="517"/>
        <end position="536"/>
    </location>
</feature>
<evidence type="ECO:0000313" key="3">
    <source>
        <dbReference type="Proteomes" id="UP000186817"/>
    </source>
</evidence>
<feature type="compositionally biased region" description="Low complexity" evidence="1">
    <location>
        <begin position="450"/>
        <end position="465"/>
    </location>
</feature>
<organism evidence="2 3">
    <name type="scientific">Symbiodinium microadriaticum</name>
    <name type="common">Dinoflagellate</name>
    <name type="synonym">Zooxanthella microadriatica</name>
    <dbReference type="NCBI Taxonomy" id="2951"/>
    <lineage>
        <taxon>Eukaryota</taxon>
        <taxon>Sar</taxon>
        <taxon>Alveolata</taxon>
        <taxon>Dinophyceae</taxon>
        <taxon>Suessiales</taxon>
        <taxon>Symbiodiniaceae</taxon>
        <taxon>Symbiodinium</taxon>
    </lineage>
</organism>
<protein>
    <submittedName>
        <fullName evidence="2">Uncharacterized protein</fullName>
    </submittedName>
</protein>
<name>A0A1Q9DC76_SYMMI</name>
<dbReference type="PROSITE" id="PS51257">
    <property type="entry name" value="PROKAR_LIPOPROTEIN"/>
    <property type="match status" value="1"/>
</dbReference>
<feature type="region of interest" description="Disordered" evidence="1">
    <location>
        <begin position="809"/>
        <end position="866"/>
    </location>
</feature>